<gene>
    <name evidence="1" type="ORF">AWB66_01641</name>
</gene>
<evidence type="ECO:0008006" key="3">
    <source>
        <dbReference type="Google" id="ProtNLM"/>
    </source>
</evidence>
<dbReference type="EMBL" id="FCNZ02000005">
    <property type="protein sequence ID" value="SAL28102.1"/>
    <property type="molecule type" value="Genomic_DNA"/>
</dbReference>
<accession>A0A158G7T3</accession>
<evidence type="ECO:0000313" key="1">
    <source>
        <dbReference type="EMBL" id="SAL28102.1"/>
    </source>
</evidence>
<dbReference type="Gene3D" id="3.40.190.10">
    <property type="entry name" value="Periplasmic binding protein-like II"/>
    <property type="match status" value="2"/>
</dbReference>
<comment type="caution">
    <text evidence="1">The sequence shown here is derived from an EMBL/GenBank/DDBJ whole genome shotgun (WGS) entry which is preliminary data.</text>
</comment>
<keyword evidence="2" id="KW-1185">Reference proteome</keyword>
<dbReference type="SUPFAM" id="SSF53850">
    <property type="entry name" value="Periplasmic binding protein-like II"/>
    <property type="match status" value="1"/>
</dbReference>
<evidence type="ECO:0000313" key="2">
    <source>
        <dbReference type="Proteomes" id="UP000054717"/>
    </source>
</evidence>
<dbReference type="AlphaFoldDB" id="A0A158G7T3"/>
<protein>
    <recommendedName>
        <fullName evidence="3">LysR family transcriptional regulator</fullName>
    </recommendedName>
</protein>
<sequence length="153" mass="16690">MAPRFASSGTTASNGALDLAIGYLGKMGENLHQQPLFRRSLVGIVKGGATRKKVWMTLDEFVGRKHVVAGTLALTNQSSSPRPISLRPCPINSPSVLAARGCRRVFVADQASRSDGPAVLRARHHNDARHRWFRELVAETLGQTGYRPPPRNP</sequence>
<dbReference type="RefSeq" id="WP_087629788.1">
    <property type="nucleotide sequence ID" value="NZ_FCNZ02000005.1"/>
</dbReference>
<reference evidence="1" key="1">
    <citation type="submission" date="2016-01" db="EMBL/GenBank/DDBJ databases">
        <authorList>
            <person name="Peeters Charlotte."/>
        </authorList>
    </citation>
    <scope>NUCLEOTIDE SEQUENCE</scope>
    <source>
        <strain evidence="1">LMG 22936</strain>
    </source>
</reference>
<name>A0A158G7T3_9BURK</name>
<organism evidence="1 2">
    <name type="scientific">Caballeronia telluris</name>
    <dbReference type="NCBI Taxonomy" id="326475"/>
    <lineage>
        <taxon>Bacteria</taxon>
        <taxon>Pseudomonadati</taxon>
        <taxon>Pseudomonadota</taxon>
        <taxon>Betaproteobacteria</taxon>
        <taxon>Burkholderiales</taxon>
        <taxon>Burkholderiaceae</taxon>
        <taxon>Caballeronia</taxon>
    </lineage>
</organism>
<dbReference type="Proteomes" id="UP000054717">
    <property type="component" value="Unassembled WGS sequence"/>
</dbReference>
<proteinExistence type="predicted"/>